<evidence type="ECO:0000256" key="5">
    <source>
        <dbReference type="ARBA" id="ARBA00022737"/>
    </source>
</evidence>
<evidence type="ECO:0000256" key="2">
    <source>
        <dbReference type="ARBA" id="ARBA00005567"/>
    </source>
</evidence>
<comment type="subcellular location">
    <subcellularLocation>
        <location evidence="1">Cytoplasm</location>
    </subcellularLocation>
</comment>
<reference evidence="9 10" key="1">
    <citation type="submission" date="2015-04" db="EMBL/GenBank/DDBJ databases">
        <authorList>
            <consortium name="Pathogen Informatics"/>
        </authorList>
    </citation>
    <scope>NUCLEOTIDE SEQUENCE [LARGE SCALE GENOMIC DNA]</scope>
    <source>
        <strain evidence="9 10">SGS1</strain>
    </source>
</reference>
<evidence type="ECO:0000256" key="1">
    <source>
        <dbReference type="ARBA" id="ARBA00004496"/>
    </source>
</evidence>
<dbReference type="VEuPathDB" id="PlasmoDB:PRELSG_1427600"/>
<proteinExistence type="inferred from homology"/>
<evidence type="ECO:0000256" key="3">
    <source>
        <dbReference type="ARBA" id="ARBA00018419"/>
    </source>
</evidence>
<evidence type="ECO:0000313" key="9">
    <source>
        <dbReference type="EMBL" id="CRH02545.1"/>
    </source>
</evidence>
<dbReference type="GO" id="GO:0006631">
    <property type="term" value="P:fatty acid metabolic process"/>
    <property type="evidence" value="ECO:0007669"/>
    <property type="project" value="TreeGrafter"/>
</dbReference>
<evidence type="ECO:0000259" key="8">
    <source>
        <dbReference type="PROSITE" id="PS51228"/>
    </source>
</evidence>
<dbReference type="GeneID" id="39738708"/>
<keyword evidence="7" id="KW-0446">Lipid-binding</keyword>
<dbReference type="InterPro" id="IPR014352">
    <property type="entry name" value="FERM/acyl-CoA-bd_prot_sf"/>
</dbReference>
<dbReference type="FunFam" id="1.20.80.10:FF:000022">
    <property type="entry name" value="acyl-CoA-binding domain-containing protein 6 isoform X1"/>
    <property type="match status" value="1"/>
</dbReference>
<dbReference type="PANTHER" id="PTHR23310:SF62">
    <property type="entry name" value="ACYL-COA BINDING PROTEIN 1, ISOFORM A"/>
    <property type="match status" value="1"/>
</dbReference>
<dbReference type="SUPFAM" id="SSF47027">
    <property type="entry name" value="Acyl-CoA binding protein"/>
    <property type="match status" value="1"/>
</dbReference>
<evidence type="ECO:0000313" key="10">
    <source>
        <dbReference type="Proteomes" id="UP000220158"/>
    </source>
</evidence>
<feature type="domain" description="ACB" evidence="8">
    <location>
        <begin position="1"/>
        <end position="88"/>
    </location>
</feature>
<evidence type="ECO:0000256" key="6">
    <source>
        <dbReference type="ARBA" id="ARBA00023043"/>
    </source>
</evidence>
<evidence type="ECO:0000256" key="7">
    <source>
        <dbReference type="ARBA" id="ARBA00023121"/>
    </source>
</evidence>
<gene>
    <name evidence="9" type="ORF">PRELSG_1427600</name>
</gene>
<keyword evidence="4" id="KW-0963">Cytoplasm</keyword>
<dbReference type="InterPro" id="IPR000582">
    <property type="entry name" value="Acyl-CoA-binding_protein"/>
</dbReference>
<dbReference type="PROSITE" id="PS51228">
    <property type="entry name" value="ACB_2"/>
    <property type="match status" value="1"/>
</dbReference>
<comment type="similarity">
    <text evidence="2">Belongs to the ACBP family.</text>
</comment>
<dbReference type="KEGG" id="prel:PRELSG_1427600"/>
<dbReference type="Pfam" id="PF00887">
    <property type="entry name" value="ACBP"/>
    <property type="match status" value="1"/>
</dbReference>
<dbReference type="PRINTS" id="PR00689">
    <property type="entry name" value="ACOABINDINGP"/>
</dbReference>
<dbReference type="Gene3D" id="1.20.80.10">
    <property type="match status" value="1"/>
</dbReference>
<dbReference type="RefSeq" id="XP_028535065.1">
    <property type="nucleotide sequence ID" value="XM_028679342.1"/>
</dbReference>
<dbReference type="OrthoDB" id="346910at2759"/>
<keyword evidence="5" id="KW-0677">Repeat</keyword>
<keyword evidence="6" id="KW-0040">ANK repeat</keyword>
<dbReference type="OMA" id="WEGKKGM"/>
<organism evidence="9 10">
    <name type="scientific">Plasmodium relictum</name>
    <dbReference type="NCBI Taxonomy" id="85471"/>
    <lineage>
        <taxon>Eukaryota</taxon>
        <taxon>Sar</taxon>
        <taxon>Alveolata</taxon>
        <taxon>Apicomplexa</taxon>
        <taxon>Aconoidasida</taxon>
        <taxon>Haemosporida</taxon>
        <taxon>Plasmodiidae</taxon>
        <taxon>Plasmodium</taxon>
        <taxon>Plasmodium (Haemamoeba)</taxon>
    </lineage>
</organism>
<dbReference type="GO" id="GO:0005737">
    <property type="term" value="C:cytoplasm"/>
    <property type="evidence" value="ECO:0007669"/>
    <property type="project" value="UniProtKB-SubCell"/>
</dbReference>
<keyword evidence="10" id="KW-1185">Reference proteome</keyword>
<dbReference type="EMBL" id="LN835309">
    <property type="protein sequence ID" value="CRH02545.1"/>
    <property type="molecule type" value="Genomic_DNA"/>
</dbReference>
<evidence type="ECO:0000256" key="4">
    <source>
        <dbReference type="ARBA" id="ARBA00022490"/>
    </source>
</evidence>
<protein>
    <recommendedName>
        <fullName evidence="3">Acyl-CoA-binding domain-containing protein 6</fullName>
    </recommendedName>
</protein>
<dbReference type="InterPro" id="IPR035984">
    <property type="entry name" value="Acyl-CoA-binding_sf"/>
</dbReference>
<dbReference type="AlphaFoldDB" id="A0A1J1HAP4"/>
<accession>A0A1J1HAP4</accession>
<sequence>MAENFEKCVKFINGLPKNENISVENKLDLYKYFKQGTVGNCNISAPSFFKFEEKKKYEAWKSVENLSKDEAKKKYIDIVTSLYPEWNKE</sequence>
<dbReference type="GO" id="GO:0000062">
    <property type="term" value="F:fatty-acyl-CoA binding"/>
    <property type="evidence" value="ECO:0007669"/>
    <property type="project" value="InterPro"/>
</dbReference>
<dbReference type="PANTHER" id="PTHR23310">
    <property type="entry name" value="ACYL-COA-BINDING PROTEIN, ACBP"/>
    <property type="match status" value="1"/>
</dbReference>
<dbReference type="Proteomes" id="UP000220158">
    <property type="component" value="Chromosome 14"/>
</dbReference>
<name>A0A1J1HAP4_PLARL</name>